<feature type="chain" id="PRO_5004844218" evidence="3">
    <location>
        <begin position="27"/>
        <end position="411"/>
    </location>
</feature>
<feature type="compositionally biased region" description="Low complexity" evidence="1">
    <location>
        <begin position="338"/>
        <end position="353"/>
    </location>
</feature>
<keyword evidence="2" id="KW-0472">Membrane</keyword>
<protein>
    <submittedName>
        <fullName evidence="4">Uncharacterized protein</fullName>
    </submittedName>
</protein>
<accession>W4KCY3</accession>
<evidence type="ECO:0000313" key="5">
    <source>
        <dbReference type="Proteomes" id="UP000030671"/>
    </source>
</evidence>
<feature type="region of interest" description="Disordered" evidence="1">
    <location>
        <begin position="242"/>
        <end position="411"/>
    </location>
</feature>
<feature type="compositionally biased region" description="Basic and acidic residues" evidence="1">
    <location>
        <begin position="303"/>
        <end position="312"/>
    </location>
</feature>
<keyword evidence="3" id="KW-0732">Signal</keyword>
<evidence type="ECO:0000313" key="4">
    <source>
        <dbReference type="EMBL" id="ETW82926.1"/>
    </source>
</evidence>
<dbReference type="Proteomes" id="UP000030671">
    <property type="component" value="Unassembled WGS sequence"/>
</dbReference>
<feature type="signal peptide" evidence="3">
    <location>
        <begin position="1"/>
        <end position="26"/>
    </location>
</feature>
<dbReference type="HOGENOM" id="CLU_669135_0_0_1"/>
<proteinExistence type="predicted"/>
<organism evidence="4 5">
    <name type="scientific">Heterobasidion irregulare (strain TC 32-1)</name>
    <dbReference type="NCBI Taxonomy" id="747525"/>
    <lineage>
        <taxon>Eukaryota</taxon>
        <taxon>Fungi</taxon>
        <taxon>Dikarya</taxon>
        <taxon>Basidiomycota</taxon>
        <taxon>Agaricomycotina</taxon>
        <taxon>Agaricomycetes</taxon>
        <taxon>Russulales</taxon>
        <taxon>Bondarzewiaceae</taxon>
        <taxon>Heterobasidion</taxon>
        <taxon>Heterobasidion annosum species complex</taxon>
    </lineage>
</organism>
<feature type="transmembrane region" description="Helical" evidence="2">
    <location>
        <begin position="195"/>
        <end position="216"/>
    </location>
</feature>
<evidence type="ECO:0000256" key="3">
    <source>
        <dbReference type="SAM" id="SignalP"/>
    </source>
</evidence>
<dbReference type="GeneID" id="20674115"/>
<dbReference type="Gene3D" id="2.60.120.260">
    <property type="entry name" value="Galactose-binding domain-like"/>
    <property type="match status" value="1"/>
</dbReference>
<keyword evidence="2" id="KW-0812">Transmembrane</keyword>
<dbReference type="InParanoid" id="W4KCY3"/>
<feature type="compositionally biased region" description="Low complexity" evidence="1">
    <location>
        <begin position="377"/>
        <end position="389"/>
    </location>
</feature>
<dbReference type="CDD" id="cd12087">
    <property type="entry name" value="TM_EGFR-like"/>
    <property type="match status" value="1"/>
</dbReference>
<reference evidence="4 5" key="1">
    <citation type="journal article" date="2012" name="New Phytol.">
        <title>Insight into trade-off between wood decay and parasitism from the genome of a fungal forest pathogen.</title>
        <authorList>
            <person name="Olson A."/>
            <person name="Aerts A."/>
            <person name="Asiegbu F."/>
            <person name="Belbahri L."/>
            <person name="Bouzid O."/>
            <person name="Broberg A."/>
            <person name="Canback B."/>
            <person name="Coutinho P.M."/>
            <person name="Cullen D."/>
            <person name="Dalman K."/>
            <person name="Deflorio G."/>
            <person name="van Diepen L.T."/>
            <person name="Dunand C."/>
            <person name="Duplessis S."/>
            <person name="Durling M."/>
            <person name="Gonthier P."/>
            <person name="Grimwood J."/>
            <person name="Fossdal C.G."/>
            <person name="Hansson D."/>
            <person name="Henrissat B."/>
            <person name="Hietala A."/>
            <person name="Himmelstrand K."/>
            <person name="Hoffmeister D."/>
            <person name="Hogberg N."/>
            <person name="James T.Y."/>
            <person name="Karlsson M."/>
            <person name="Kohler A."/>
            <person name="Kues U."/>
            <person name="Lee Y.H."/>
            <person name="Lin Y.C."/>
            <person name="Lind M."/>
            <person name="Lindquist E."/>
            <person name="Lombard V."/>
            <person name="Lucas S."/>
            <person name="Lunden K."/>
            <person name="Morin E."/>
            <person name="Murat C."/>
            <person name="Park J."/>
            <person name="Raffaello T."/>
            <person name="Rouze P."/>
            <person name="Salamov A."/>
            <person name="Schmutz J."/>
            <person name="Solheim H."/>
            <person name="Stahlberg J."/>
            <person name="Velez H."/>
            <person name="de Vries R.P."/>
            <person name="Wiebenga A."/>
            <person name="Woodward S."/>
            <person name="Yakovlev I."/>
            <person name="Garbelotto M."/>
            <person name="Martin F."/>
            <person name="Grigoriev I.V."/>
            <person name="Stenlid J."/>
        </authorList>
    </citation>
    <scope>NUCLEOTIDE SEQUENCE [LARGE SCALE GENOMIC DNA]</scope>
    <source>
        <strain evidence="4 5">TC 32-1</strain>
    </source>
</reference>
<feature type="compositionally biased region" description="Polar residues" evidence="1">
    <location>
        <begin position="399"/>
        <end position="411"/>
    </location>
</feature>
<keyword evidence="2" id="KW-1133">Transmembrane helix</keyword>
<feature type="compositionally biased region" description="Low complexity" evidence="1">
    <location>
        <begin position="319"/>
        <end position="330"/>
    </location>
</feature>
<dbReference type="RefSeq" id="XP_009545231.1">
    <property type="nucleotide sequence ID" value="XM_009546936.1"/>
</dbReference>
<evidence type="ECO:0000256" key="2">
    <source>
        <dbReference type="SAM" id="Phobius"/>
    </source>
</evidence>
<dbReference type="STRING" id="747525.W4KCY3"/>
<dbReference type="EMBL" id="KI925457">
    <property type="protein sequence ID" value="ETW82926.1"/>
    <property type="molecule type" value="Genomic_DNA"/>
</dbReference>
<keyword evidence="5" id="KW-1185">Reference proteome</keyword>
<dbReference type="AlphaFoldDB" id="W4KCY3"/>
<evidence type="ECO:0000256" key="1">
    <source>
        <dbReference type="SAM" id="MobiDB-lite"/>
    </source>
</evidence>
<name>W4KCY3_HETIT</name>
<dbReference type="KEGG" id="hir:HETIRDRAFT_426400"/>
<dbReference type="OrthoDB" id="3245657at2759"/>
<sequence>MPFLGLPLSAARLCFVLSSFLHFACAAAKLVNVTIDDSGKDPVTGALIQYLPNSTFWHGSAEICNTCAAHPDPAQAFDGTWHDSAFHPTSSNTVTAAYVPFTGTAIYVFCIITHTSSSPDGNTDLQFFIDSQLVGTYRLQPTGSTVYDYNVPVYVNESLPNGLHNLTIQNGRIGGLFSLILLDKIMYRSVSHAPIIGGVVGGLAFILALGGLFNFLRRQRHQPYPRNISNFLADEGPYLSPGPSSRLLSQAPRHRPSLTDPFRIDPTLPDTNAPPPGPSKLPRLPTSTAAPIPSTIPSTIDSGSHHGEDHPTADSTLQSPAVSSSWPSASDMPRPDARSGASPASASTPVASLPSPPRQRPLRVFTRKRPRPHDEVGAAPEGSEAPPAYEDIDHRDSSTRAGQAPSTRNVI</sequence>
<gene>
    <name evidence="4" type="ORF">HETIRDRAFT_426400</name>
</gene>
<dbReference type="eggNOG" id="ENOG502SR9E">
    <property type="taxonomic scope" value="Eukaryota"/>
</dbReference>